<comment type="subcellular location">
    <subcellularLocation>
        <location evidence="1">Secreted</location>
    </subcellularLocation>
</comment>
<feature type="chain" id="PRO_5042246085" evidence="3">
    <location>
        <begin position="33"/>
        <end position="287"/>
    </location>
</feature>
<evidence type="ECO:0000256" key="2">
    <source>
        <dbReference type="ARBA" id="ARBA00022729"/>
    </source>
</evidence>
<dbReference type="Gene3D" id="3.20.20.370">
    <property type="entry name" value="Glycoside hydrolase/deacetylase"/>
    <property type="match status" value="1"/>
</dbReference>
<dbReference type="SUPFAM" id="SSF88713">
    <property type="entry name" value="Glycoside hydrolase/deacetylase"/>
    <property type="match status" value="1"/>
</dbReference>
<keyword evidence="2 3" id="KW-0732">Signal</keyword>
<protein>
    <submittedName>
        <fullName evidence="5">Polysaccharide deacetylase family protein</fullName>
    </submittedName>
</protein>
<dbReference type="CDD" id="cd10918">
    <property type="entry name" value="CE4_NodB_like_5s_6s"/>
    <property type="match status" value="1"/>
</dbReference>
<name>A0AAE3IFX4_9FIRM</name>
<dbReference type="RefSeq" id="WP_267300609.1">
    <property type="nucleotide sequence ID" value="NZ_JAOQJZ010000003.1"/>
</dbReference>
<dbReference type="Proteomes" id="UP001208131">
    <property type="component" value="Unassembled WGS sequence"/>
</dbReference>
<dbReference type="InterPro" id="IPR011330">
    <property type="entry name" value="Glyco_hydro/deAcase_b/a-brl"/>
</dbReference>
<dbReference type="GO" id="GO:0005576">
    <property type="term" value="C:extracellular region"/>
    <property type="evidence" value="ECO:0007669"/>
    <property type="project" value="UniProtKB-SubCell"/>
</dbReference>
<dbReference type="GO" id="GO:0005975">
    <property type="term" value="P:carbohydrate metabolic process"/>
    <property type="evidence" value="ECO:0007669"/>
    <property type="project" value="InterPro"/>
</dbReference>
<dbReference type="InterPro" id="IPR051398">
    <property type="entry name" value="Polysacch_Deacetylase"/>
</dbReference>
<keyword evidence="6" id="KW-1185">Reference proteome</keyword>
<accession>A0AAE3IFX4</accession>
<gene>
    <name evidence="5" type="ORF">OCV57_04640</name>
</gene>
<comment type="caution">
    <text evidence="5">The sequence shown here is derived from an EMBL/GenBank/DDBJ whole genome shotgun (WGS) entry which is preliminary data.</text>
</comment>
<proteinExistence type="predicted"/>
<dbReference type="PANTHER" id="PTHR34216:SF3">
    <property type="entry name" value="POLY-BETA-1,6-N-ACETYL-D-GLUCOSAMINE N-DEACETYLASE"/>
    <property type="match status" value="1"/>
</dbReference>
<evidence type="ECO:0000313" key="6">
    <source>
        <dbReference type="Proteomes" id="UP001208131"/>
    </source>
</evidence>
<dbReference type="PROSITE" id="PS51677">
    <property type="entry name" value="NODB"/>
    <property type="match status" value="1"/>
</dbReference>
<sequence length="287" mass="32923">MYISLRIRKRVMLCVIAVLSMMAAVAVMPTFAKEEKTDGIKLPIIMYHSIVKNEDRSGEYVITPIELEKDLLYLKQNGYTTVFVNDVIRYVKRGGELPEKPIILSFDDGTYNYREYLLPLLEKYDMKATVSIVGAYTDAACEEAEPDPAYSYLDWQDVSVLRDSGHVEICNHSYDMHNLEGRRGVGQLEGESYEDYRKIFLNDTTKLQTLCDEHCGFQPNVYTYPFGITCESASRLVKNMGFEASLGVEEKINIIKKEDERCLFGLYRYNRSGIISTEEFMEKVFGA</sequence>
<dbReference type="EMBL" id="JAOQJZ010000003">
    <property type="protein sequence ID" value="MCU6705214.1"/>
    <property type="molecule type" value="Genomic_DNA"/>
</dbReference>
<evidence type="ECO:0000313" key="5">
    <source>
        <dbReference type="EMBL" id="MCU6705214.1"/>
    </source>
</evidence>
<evidence type="ECO:0000256" key="3">
    <source>
        <dbReference type="SAM" id="SignalP"/>
    </source>
</evidence>
<evidence type="ECO:0000259" key="4">
    <source>
        <dbReference type="PROSITE" id="PS51677"/>
    </source>
</evidence>
<dbReference type="AlphaFoldDB" id="A0AAE3IFX4"/>
<feature type="domain" description="NodB homology" evidence="4">
    <location>
        <begin position="100"/>
        <end position="287"/>
    </location>
</feature>
<dbReference type="PANTHER" id="PTHR34216">
    <property type="match status" value="1"/>
</dbReference>
<dbReference type="Pfam" id="PF01522">
    <property type="entry name" value="Polysacc_deac_1"/>
    <property type="match status" value="1"/>
</dbReference>
<dbReference type="GO" id="GO:0016810">
    <property type="term" value="F:hydrolase activity, acting on carbon-nitrogen (but not peptide) bonds"/>
    <property type="evidence" value="ECO:0007669"/>
    <property type="project" value="InterPro"/>
</dbReference>
<feature type="signal peptide" evidence="3">
    <location>
        <begin position="1"/>
        <end position="32"/>
    </location>
</feature>
<organism evidence="5 6">
    <name type="scientific">Hominimerdicola aceti</name>
    <dbReference type="NCBI Taxonomy" id="2981726"/>
    <lineage>
        <taxon>Bacteria</taxon>
        <taxon>Bacillati</taxon>
        <taxon>Bacillota</taxon>
        <taxon>Clostridia</taxon>
        <taxon>Eubacteriales</taxon>
        <taxon>Oscillospiraceae</taxon>
        <taxon>Hominimerdicola</taxon>
    </lineage>
</organism>
<dbReference type="InterPro" id="IPR002509">
    <property type="entry name" value="NODB_dom"/>
</dbReference>
<reference evidence="5 6" key="1">
    <citation type="journal article" date="2021" name="ISME Commun">
        <title>Automated analysis of genomic sequences facilitates high-throughput and comprehensive description of bacteria.</title>
        <authorList>
            <person name="Hitch T.C.A."/>
        </authorList>
    </citation>
    <scope>NUCLEOTIDE SEQUENCE [LARGE SCALE GENOMIC DNA]</scope>
    <source>
        <strain evidence="5 6">Sanger_31</strain>
    </source>
</reference>
<evidence type="ECO:0000256" key="1">
    <source>
        <dbReference type="ARBA" id="ARBA00004613"/>
    </source>
</evidence>